<dbReference type="EMBL" id="JAIWYP010000015">
    <property type="protein sequence ID" value="KAH3705343.1"/>
    <property type="molecule type" value="Genomic_DNA"/>
</dbReference>
<gene>
    <name evidence="1" type="ORF">DPMN_080412</name>
</gene>
<dbReference type="AlphaFoldDB" id="A0A9D3YWB8"/>
<dbReference type="Proteomes" id="UP000828390">
    <property type="component" value="Unassembled WGS sequence"/>
</dbReference>
<evidence type="ECO:0000313" key="2">
    <source>
        <dbReference type="Proteomes" id="UP000828390"/>
    </source>
</evidence>
<sequence length="143" mass="15931">MRNLKNPTGQVARWLEELGTYNLTVTHPAGLTHINADALSRSPCSKCAKQHSGNIEPDCSVVTQTETASISDDVLPDSHIPTRVVQQSPDSNTVLFKSTMANMPDWSIDSIKADQLYDPDLKFIIQLLQQSEDQPQWQAVRDK</sequence>
<evidence type="ECO:0000313" key="1">
    <source>
        <dbReference type="EMBL" id="KAH3705343.1"/>
    </source>
</evidence>
<proteinExistence type="predicted"/>
<reference evidence="1" key="2">
    <citation type="submission" date="2020-11" db="EMBL/GenBank/DDBJ databases">
        <authorList>
            <person name="McCartney M.A."/>
            <person name="Auch B."/>
            <person name="Kono T."/>
            <person name="Mallez S."/>
            <person name="Becker A."/>
            <person name="Gohl D.M."/>
            <person name="Silverstein K.A.T."/>
            <person name="Koren S."/>
            <person name="Bechman K.B."/>
            <person name="Herman A."/>
            <person name="Abrahante J.E."/>
            <person name="Garbe J."/>
        </authorList>
    </citation>
    <scope>NUCLEOTIDE SEQUENCE</scope>
    <source>
        <strain evidence="1">Duluth1</strain>
        <tissue evidence="1">Whole animal</tissue>
    </source>
</reference>
<accession>A0A9D3YWB8</accession>
<organism evidence="1 2">
    <name type="scientific">Dreissena polymorpha</name>
    <name type="common">Zebra mussel</name>
    <name type="synonym">Mytilus polymorpha</name>
    <dbReference type="NCBI Taxonomy" id="45954"/>
    <lineage>
        <taxon>Eukaryota</taxon>
        <taxon>Metazoa</taxon>
        <taxon>Spiralia</taxon>
        <taxon>Lophotrochozoa</taxon>
        <taxon>Mollusca</taxon>
        <taxon>Bivalvia</taxon>
        <taxon>Autobranchia</taxon>
        <taxon>Heteroconchia</taxon>
        <taxon>Euheterodonta</taxon>
        <taxon>Imparidentia</taxon>
        <taxon>Neoheterodontei</taxon>
        <taxon>Myida</taxon>
        <taxon>Dreissenoidea</taxon>
        <taxon>Dreissenidae</taxon>
        <taxon>Dreissena</taxon>
    </lineage>
</organism>
<name>A0A9D3YWB8_DREPO</name>
<comment type="caution">
    <text evidence="1">The sequence shown here is derived from an EMBL/GenBank/DDBJ whole genome shotgun (WGS) entry which is preliminary data.</text>
</comment>
<keyword evidence="2" id="KW-1185">Reference proteome</keyword>
<protein>
    <submittedName>
        <fullName evidence="1">Uncharacterized protein</fullName>
    </submittedName>
</protein>
<reference evidence="1" key="1">
    <citation type="journal article" date="2019" name="bioRxiv">
        <title>The Genome of the Zebra Mussel, Dreissena polymorpha: A Resource for Invasive Species Research.</title>
        <authorList>
            <person name="McCartney M.A."/>
            <person name="Auch B."/>
            <person name="Kono T."/>
            <person name="Mallez S."/>
            <person name="Zhang Y."/>
            <person name="Obille A."/>
            <person name="Becker A."/>
            <person name="Abrahante J.E."/>
            <person name="Garbe J."/>
            <person name="Badalamenti J.P."/>
            <person name="Herman A."/>
            <person name="Mangelson H."/>
            <person name="Liachko I."/>
            <person name="Sullivan S."/>
            <person name="Sone E.D."/>
            <person name="Koren S."/>
            <person name="Silverstein K.A.T."/>
            <person name="Beckman K.B."/>
            <person name="Gohl D.M."/>
        </authorList>
    </citation>
    <scope>NUCLEOTIDE SEQUENCE</scope>
    <source>
        <strain evidence="1">Duluth1</strain>
        <tissue evidence="1">Whole animal</tissue>
    </source>
</reference>